<reference evidence="2" key="1">
    <citation type="submission" date="2023-07" db="EMBL/GenBank/DDBJ databases">
        <title>Genomic Encyclopedia of Type Strains, Phase IV (KMG-IV): sequencing the most valuable type-strain genomes for metagenomic binning, comparative biology and taxonomic classification.</title>
        <authorList>
            <person name="Goeker M."/>
        </authorList>
    </citation>
    <scope>NUCLEOTIDE SEQUENCE</scope>
    <source>
        <strain evidence="2">DSM 26174</strain>
    </source>
</reference>
<keyword evidence="1" id="KW-0472">Membrane</keyword>
<gene>
    <name evidence="2" type="ORF">HNQ88_003785</name>
</gene>
<feature type="transmembrane region" description="Helical" evidence="1">
    <location>
        <begin position="88"/>
        <end position="109"/>
    </location>
</feature>
<protein>
    <submittedName>
        <fullName evidence="2">Uncharacterized protein</fullName>
    </submittedName>
</protein>
<feature type="transmembrane region" description="Helical" evidence="1">
    <location>
        <begin position="7"/>
        <end position="25"/>
    </location>
</feature>
<name>A0AAE3XSG7_9BACT</name>
<evidence type="ECO:0000313" key="3">
    <source>
        <dbReference type="Proteomes" id="UP001185092"/>
    </source>
</evidence>
<sequence>MKNLKFFYSLVLAVLNIITSIYLFYRFVVSKFAAWPGTVAGFEDMAKTINIDPVFFRWMSGIVILIASIGILLNGIRYFSGIVRGKVALILNYWTIMSMISALVAEFFLRTEPKLGLVYFAIFIILLAIINLVSIKRLLRIENN</sequence>
<evidence type="ECO:0000256" key="1">
    <source>
        <dbReference type="SAM" id="Phobius"/>
    </source>
</evidence>
<comment type="caution">
    <text evidence="2">The sequence shown here is derived from an EMBL/GenBank/DDBJ whole genome shotgun (WGS) entry which is preliminary data.</text>
</comment>
<dbReference type="AlphaFoldDB" id="A0AAE3XSG7"/>
<accession>A0AAE3XSG7</accession>
<keyword evidence="3" id="KW-1185">Reference proteome</keyword>
<dbReference type="Proteomes" id="UP001185092">
    <property type="component" value="Unassembled WGS sequence"/>
</dbReference>
<organism evidence="2 3">
    <name type="scientific">Aureibacter tunicatorum</name>
    <dbReference type="NCBI Taxonomy" id="866807"/>
    <lineage>
        <taxon>Bacteria</taxon>
        <taxon>Pseudomonadati</taxon>
        <taxon>Bacteroidota</taxon>
        <taxon>Cytophagia</taxon>
        <taxon>Cytophagales</taxon>
        <taxon>Persicobacteraceae</taxon>
        <taxon>Aureibacter</taxon>
    </lineage>
</organism>
<dbReference type="RefSeq" id="WP_309940857.1">
    <property type="nucleotide sequence ID" value="NZ_AP025306.1"/>
</dbReference>
<keyword evidence="1" id="KW-0812">Transmembrane</keyword>
<keyword evidence="1" id="KW-1133">Transmembrane helix</keyword>
<proteinExistence type="predicted"/>
<evidence type="ECO:0000313" key="2">
    <source>
        <dbReference type="EMBL" id="MDR6240709.1"/>
    </source>
</evidence>
<feature type="transmembrane region" description="Helical" evidence="1">
    <location>
        <begin position="115"/>
        <end position="135"/>
    </location>
</feature>
<dbReference type="EMBL" id="JAVDQD010000005">
    <property type="protein sequence ID" value="MDR6240709.1"/>
    <property type="molecule type" value="Genomic_DNA"/>
</dbReference>
<feature type="transmembrane region" description="Helical" evidence="1">
    <location>
        <begin position="55"/>
        <end position="76"/>
    </location>
</feature>